<dbReference type="Proteomes" id="UP000828390">
    <property type="component" value="Unassembled WGS sequence"/>
</dbReference>
<accession>A0A9D4HQB1</accession>
<keyword evidence="4" id="KW-1185">Reference proteome</keyword>
<evidence type="ECO:0000256" key="1">
    <source>
        <dbReference type="ARBA" id="ARBA00007753"/>
    </source>
</evidence>
<protein>
    <recommendedName>
        <fullName evidence="5">Protein FAM228B</fullName>
    </recommendedName>
</protein>
<feature type="compositionally biased region" description="Basic and acidic residues" evidence="2">
    <location>
        <begin position="230"/>
        <end position="249"/>
    </location>
</feature>
<reference evidence="3" key="1">
    <citation type="journal article" date="2019" name="bioRxiv">
        <title>The Genome of the Zebra Mussel, Dreissena polymorpha: A Resource for Invasive Species Research.</title>
        <authorList>
            <person name="McCartney M.A."/>
            <person name="Auch B."/>
            <person name="Kono T."/>
            <person name="Mallez S."/>
            <person name="Zhang Y."/>
            <person name="Obille A."/>
            <person name="Becker A."/>
            <person name="Abrahante J.E."/>
            <person name="Garbe J."/>
            <person name="Badalamenti J.P."/>
            <person name="Herman A."/>
            <person name="Mangelson H."/>
            <person name="Liachko I."/>
            <person name="Sullivan S."/>
            <person name="Sone E.D."/>
            <person name="Koren S."/>
            <person name="Silverstein K.A.T."/>
            <person name="Beckman K.B."/>
            <person name="Gohl D.M."/>
        </authorList>
    </citation>
    <scope>NUCLEOTIDE SEQUENCE</scope>
    <source>
        <strain evidence="3">Duluth1</strain>
        <tissue evidence="3">Whole animal</tissue>
    </source>
</reference>
<feature type="region of interest" description="Disordered" evidence="2">
    <location>
        <begin position="39"/>
        <end position="65"/>
    </location>
</feature>
<feature type="region of interest" description="Disordered" evidence="2">
    <location>
        <begin position="214"/>
        <end position="249"/>
    </location>
</feature>
<sequence>MTSMLCRKEFGGQVRVHDGSLVEELTVDDNDQIRTLMKSKRRSANRRINRPNTTPSPARSLSRNMDSQSLIGQTMKVQDWLNEKTVKTLQEKSDLESKAARQLYSPLLQTENTFVKDVEDFISHRELTNLRKKEVLHKNWNERVYKPLRKKIIEAMDSNDWPEVDRRKRELHRQYLEFTNEKGHVFLDTMDPEEYYAMALNGHRPAPIKETKGIKKSLKTKESTIYNPRPIDKPSPTHERPGDLSDRKCGSKISTAKIETRPLHDPLISQSRQRNEEDRTILRCLTGYRYSDQDIEQVKMPAMPLVPLGRHGTDSIRWLQMPLSNIESTPRMASRKRMIGKFNNTDINFEQWSRTPYNHEAVDKELQIQKKRQYSEDQKPPFRYPLIRLPPKLYPRYPRSVSFQDPLVQEIPIMTMEPLDQSVQHMSLDAGGE</sequence>
<dbReference type="InterPro" id="IPR040046">
    <property type="entry name" value="FAM228"/>
</dbReference>
<evidence type="ECO:0000256" key="2">
    <source>
        <dbReference type="SAM" id="MobiDB-lite"/>
    </source>
</evidence>
<reference evidence="3" key="2">
    <citation type="submission" date="2020-11" db="EMBL/GenBank/DDBJ databases">
        <authorList>
            <person name="McCartney M.A."/>
            <person name="Auch B."/>
            <person name="Kono T."/>
            <person name="Mallez S."/>
            <person name="Becker A."/>
            <person name="Gohl D.M."/>
            <person name="Silverstein K.A.T."/>
            <person name="Koren S."/>
            <person name="Bechman K.B."/>
            <person name="Herman A."/>
            <person name="Abrahante J.E."/>
            <person name="Garbe J."/>
        </authorList>
    </citation>
    <scope>NUCLEOTIDE SEQUENCE</scope>
    <source>
        <strain evidence="3">Duluth1</strain>
        <tissue evidence="3">Whole animal</tissue>
    </source>
</reference>
<evidence type="ECO:0000313" key="3">
    <source>
        <dbReference type="EMBL" id="KAH3727060.1"/>
    </source>
</evidence>
<dbReference type="AlphaFoldDB" id="A0A9D4HQB1"/>
<evidence type="ECO:0000313" key="4">
    <source>
        <dbReference type="Proteomes" id="UP000828390"/>
    </source>
</evidence>
<feature type="compositionally biased region" description="Basic residues" evidence="2">
    <location>
        <begin position="39"/>
        <end position="49"/>
    </location>
</feature>
<comment type="similarity">
    <text evidence="1">Belongs to the FAM228 family.</text>
</comment>
<feature type="compositionally biased region" description="Polar residues" evidence="2">
    <location>
        <begin position="50"/>
        <end position="65"/>
    </location>
</feature>
<organism evidence="3 4">
    <name type="scientific">Dreissena polymorpha</name>
    <name type="common">Zebra mussel</name>
    <name type="synonym">Mytilus polymorpha</name>
    <dbReference type="NCBI Taxonomy" id="45954"/>
    <lineage>
        <taxon>Eukaryota</taxon>
        <taxon>Metazoa</taxon>
        <taxon>Spiralia</taxon>
        <taxon>Lophotrochozoa</taxon>
        <taxon>Mollusca</taxon>
        <taxon>Bivalvia</taxon>
        <taxon>Autobranchia</taxon>
        <taxon>Heteroconchia</taxon>
        <taxon>Euheterodonta</taxon>
        <taxon>Imparidentia</taxon>
        <taxon>Neoheterodontei</taxon>
        <taxon>Myida</taxon>
        <taxon>Dreissenoidea</taxon>
        <taxon>Dreissenidae</taxon>
        <taxon>Dreissena</taxon>
    </lineage>
</organism>
<dbReference type="OrthoDB" id="9905773at2759"/>
<comment type="caution">
    <text evidence="3">The sequence shown here is derived from an EMBL/GenBank/DDBJ whole genome shotgun (WGS) entry which is preliminary data.</text>
</comment>
<name>A0A9D4HQB1_DREPO</name>
<gene>
    <name evidence="3" type="ORF">DPMN_052986</name>
</gene>
<dbReference type="EMBL" id="JAIWYP010000012">
    <property type="protein sequence ID" value="KAH3727060.1"/>
    <property type="molecule type" value="Genomic_DNA"/>
</dbReference>
<dbReference type="PANTHER" id="PTHR28584:SF1">
    <property type="entry name" value="PROTEIN FAM228B"/>
    <property type="match status" value="1"/>
</dbReference>
<dbReference type="PANTHER" id="PTHR28584">
    <property type="entry name" value="FAMILY WITH SEQUENCE SIMILARITY 228 MEMBER A"/>
    <property type="match status" value="1"/>
</dbReference>
<evidence type="ECO:0008006" key="5">
    <source>
        <dbReference type="Google" id="ProtNLM"/>
    </source>
</evidence>
<proteinExistence type="inferred from homology"/>